<keyword evidence="7" id="KW-1185">Reference proteome</keyword>
<protein>
    <submittedName>
        <fullName evidence="8">C3H1-type domain-containing protein</fullName>
    </submittedName>
</protein>
<evidence type="ECO:0000256" key="3">
    <source>
        <dbReference type="ARBA" id="ARBA00022833"/>
    </source>
</evidence>
<dbReference type="InterPro" id="IPR036855">
    <property type="entry name" value="Znf_CCCH_sf"/>
</dbReference>
<evidence type="ECO:0000256" key="4">
    <source>
        <dbReference type="PROSITE-ProRule" id="PRU00723"/>
    </source>
</evidence>
<evidence type="ECO:0000256" key="2">
    <source>
        <dbReference type="ARBA" id="ARBA00022771"/>
    </source>
</evidence>
<feature type="zinc finger region" description="C3H1-type" evidence="4">
    <location>
        <begin position="62"/>
        <end position="90"/>
    </location>
</feature>
<feature type="coiled-coil region" evidence="5">
    <location>
        <begin position="248"/>
        <end position="298"/>
    </location>
</feature>
<proteinExistence type="predicted"/>
<name>A0A914L4N9_MELIC</name>
<dbReference type="GO" id="GO:0008270">
    <property type="term" value="F:zinc ion binding"/>
    <property type="evidence" value="ECO:0007669"/>
    <property type="project" value="UniProtKB-KW"/>
</dbReference>
<dbReference type="SUPFAM" id="SSF90229">
    <property type="entry name" value="CCCH zinc finger"/>
    <property type="match status" value="1"/>
</dbReference>
<dbReference type="WBParaSite" id="Minc3s00259g08815">
    <property type="protein sequence ID" value="Minc3s00259g08815"/>
    <property type="gene ID" value="Minc3s00259g08815"/>
</dbReference>
<sequence length="306" mass="35086">MSEFSTSVRNSRSRIMHPKSKRILRIIKIEDDEDQPVQTERSRSRSISPLRKIKSTRFSKFQSRRPPCRDYYGKGYCLRGYKCKFNHGAMPIVVNDSMLEKIKESPIFNPNPSPPGLENSDDEMVVEEQRNQQLQSLIGMAFTTGGFEASQNIVQLNNGCYLPEFVNQPTPSMQTSSNYLYNYNNIPPPTQPAFTAQPETLENEVKGSAPSIEELAVVQPLQPLQINDDRNKKDTKLLQLSRLKGELYEKLVEQQKSLLLKLKDAEGDKTKKQLKELIKRVETLMQKTKAELQELFNSADLKTKEE</sequence>
<keyword evidence="2 4" id="KW-0863">Zinc-finger</keyword>
<dbReference type="PROSITE" id="PS50103">
    <property type="entry name" value="ZF_C3H1"/>
    <property type="match status" value="1"/>
</dbReference>
<dbReference type="AlphaFoldDB" id="A0A914L4N9"/>
<evidence type="ECO:0000256" key="5">
    <source>
        <dbReference type="SAM" id="Coils"/>
    </source>
</evidence>
<evidence type="ECO:0000313" key="7">
    <source>
        <dbReference type="Proteomes" id="UP000887563"/>
    </source>
</evidence>
<keyword evidence="1 4" id="KW-0479">Metal-binding</keyword>
<evidence type="ECO:0000313" key="8">
    <source>
        <dbReference type="WBParaSite" id="Minc3s00259g08815"/>
    </source>
</evidence>
<feature type="domain" description="C3H1-type" evidence="6">
    <location>
        <begin position="62"/>
        <end position="90"/>
    </location>
</feature>
<evidence type="ECO:0000256" key="1">
    <source>
        <dbReference type="ARBA" id="ARBA00022723"/>
    </source>
</evidence>
<organism evidence="7 8">
    <name type="scientific">Meloidogyne incognita</name>
    <name type="common">Southern root-knot nematode worm</name>
    <name type="synonym">Oxyuris incognita</name>
    <dbReference type="NCBI Taxonomy" id="6306"/>
    <lineage>
        <taxon>Eukaryota</taxon>
        <taxon>Metazoa</taxon>
        <taxon>Ecdysozoa</taxon>
        <taxon>Nematoda</taxon>
        <taxon>Chromadorea</taxon>
        <taxon>Rhabditida</taxon>
        <taxon>Tylenchina</taxon>
        <taxon>Tylenchomorpha</taxon>
        <taxon>Tylenchoidea</taxon>
        <taxon>Meloidogynidae</taxon>
        <taxon>Meloidogyninae</taxon>
        <taxon>Meloidogyne</taxon>
        <taxon>Meloidogyne incognita group</taxon>
    </lineage>
</organism>
<keyword evidence="5" id="KW-0175">Coiled coil</keyword>
<keyword evidence="3 4" id="KW-0862">Zinc</keyword>
<dbReference type="Proteomes" id="UP000887563">
    <property type="component" value="Unplaced"/>
</dbReference>
<accession>A0A914L4N9</accession>
<evidence type="ECO:0000259" key="6">
    <source>
        <dbReference type="PROSITE" id="PS50103"/>
    </source>
</evidence>
<dbReference type="InterPro" id="IPR000571">
    <property type="entry name" value="Znf_CCCH"/>
</dbReference>
<reference evidence="8" key="1">
    <citation type="submission" date="2022-11" db="UniProtKB">
        <authorList>
            <consortium name="WormBaseParasite"/>
        </authorList>
    </citation>
    <scope>IDENTIFICATION</scope>
</reference>